<organism evidence="9 10">
    <name type="scientific">Clostridium bornimense</name>
    <dbReference type="NCBI Taxonomy" id="1216932"/>
    <lineage>
        <taxon>Bacteria</taxon>
        <taxon>Bacillati</taxon>
        <taxon>Bacillota</taxon>
        <taxon>Clostridia</taxon>
        <taxon>Eubacteriales</taxon>
        <taxon>Clostridiaceae</taxon>
        <taxon>Clostridium</taxon>
    </lineage>
</organism>
<dbReference type="InterPro" id="IPR000064">
    <property type="entry name" value="NLP_P60_dom"/>
</dbReference>
<feature type="signal peptide" evidence="7">
    <location>
        <begin position="1"/>
        <end position="22"/>
    </location>
</feature>
<dbReference type="PATRIC" id="fig|1216932.3.peg.145"/>
<dbReference type="GO" id="GO:0008234">
    <property type="term" value="F:cysteine-type peptidase activity"/>
    <property type="evidence" value="ECO:0007669"/>
    <property type="project" value="UniProtKB-KW"/>
</dbReference>
<dbReference type="PROSITE" id="PS51935">
    <property type="entry name" value="NLPC_P60"/>
    <property type="match status" value="1"/>
</dbReference>
<gene>
    <name evidence="9" type="ORF">CM240_0164</name>
</gene>
<dbReference type="EMBL" id="HG917868">
    <property type="protein sequence ID" value="CDM67338.1"/>
    <property type="molecule type" value="Genomic_DNA"/>
</dbReference>
<evidence type="ECO:0000313" key="9">
    <source>
        <dbReference type="EMBL" id="CDM67338.1"/>
    </source>
</evidence>
<dbReference type="eggNOG" id="COG0791">
    <property type="taxonomic scope" value="Bacteria"/>
</dbReference>
<feature type="coiled-coil region" evidence="6">
    <location>
        <begin position="147"/>
        <end position="230"/>
    </location>
</feature>
<name>W6RSW4_9CLOT</name>
<dbReference type="SUPFAM" id="SSF54001">
    <property type="entry name" value="Cysteine proteinases"/>
    <property type="match status" value="1"/>
</dbReference>
<comment type="similarity">
    <text evidence="1">Belongs to the peptidase C40 family.</text>
</comment>
<dbReference type="OrthoDB" id="9808890at2"/>
<dbReference type="InterPro" id="IPR051202">
    <property type="entry name" value="Peptidase_C40"/>
</dbReference>
<dbReference type="Gene3D" id="6.10.250.3150">
    <property type="match status" value="1"/>
</dbReference>
<evidence type="ECO:0000313" key="10">
    <source>
        <dbReference type="Proteomes" id="UP000019426"/>
    </source>
</evidence>
<feature type="coiled-coil region" evidence="6">
    <location>
        <begin position="31"/>
        <end position="104"/>
    </location>
</feature>
<accession>W6RSW4</accession>
<dbReference type="PANTHER" id="PTHR47053">
    <property type="entry name" value="MUREIN DD-ENDOPEPTIDASE MEPH-RELATED"/>
    <property type="match status" value="1"/>
</dbReference>
<keyword evidence="4" id="KW-0378">Hydrolase</keyword>
<evidence type="ECO:0000256" key="7">
    <source>
        <dbReference type="SAM" id="SignalP"/>
    </source>
</evidence>
<dbReference type="RefSeq" id="WP_051483613.1">
    <property type="nucleotide sequence ID" value="NZ_HG917868.1"/>
</dbReference>
<dbReference type="GO" id="GO:0006508">
    <property type="term" value="P:proteolysis"/>
    <property type="evidence" value="ECO:0007669"/>
    <property type="project" value="UniProtKB-KW"/>
</dbReference>
<reference evidence="9 10" key="1">
    <citation type="submission" date="2013-11" db="EMBL/GenBank/DDBJ databases">
        <title>Complete genome sequence of Clostridum sp. M2/40.</title>
        <authorList>
            <person name="Wibberg D."/>
            <person name="Puehler A."/>
            <person name="Schlueter A."/>
        </authorList>
    </citation>
    <scope>NUCLEOTIDE SEQUENCE [LARGE SCALE GENOMIC DNA]</scope>
    <source>
        <strain evidence="10">M2/40</strain>
    </source>
</reference>
<feature type="chain" id="PRO_5038718290" evidence="7">
    <location>
        <begin position="23"/>
        <end position="371"/>
    </location>
</feature>
<keyword evidence="6" id="KW-0175">Coiled coil</keyword>
<dbReference type="Pfam" id="PF00877">
    <property type="entry name" value="NLPC_P60"/>
    <property type="match status" value="1"/>
</dbReference>
<evidence type="ECO:0000256" key="1">
    <source>
        <dbReference type="ARBA" id="ARBA00007074"/>
    </source>
</evidence>
<feature type="domain" description="NlpC/P60" evidence="8">
    <location>
        <begin position="252"/>
        <end position="371"/>
    </location>
</feature>
<evidence type="ECO:0000256" key="4">
    <source>
        <dbReference type="ARBA" id="ARBA00022801"/>
    </source>
</evidence>
<dbReference type="KEGG" id="clt:CM240_0164"/>
<dbReference type="InterPro" id="IPR038765">
    <property type="entry name" value="Papain-like_cys_pep_sf"/>
</dbReference>
<dbReference type="Gene3D" id="3.90.1720.10">
    <property type="entry name" value="endopeptidase domain like (from Nostoc punctiforme)"/>
    <property type="match status" value="1"/>
</dbReference>
<dbReference type="HOGENOM" id="CLU_034085_0_0_9"/>
<dbReference type="STRING" id="1216932.CM240_0164"/>
<dbReference type="PANTHER" id="PTHR47053:SF1">
    <property type="entry name" value="MUREIN DD-ENDOPEPTIDASE MEPH-RELATED"/>
    <property type="match status" value="1"/>
</dbReference>
<proteinExistence type="inferred from homology"/>
<evidence type="ECO:0000256" key="2">
    <source>
        <dbReference type="ARBA" id="ARBA00022670"/>
    </source>
</evidence>
<evidence type="ECO:0000256" key="5">
    <source>
        <dbReference type="ARBA" id="ARBA00022807"/>
    </source>
</evidence>
<dbReference type="AlphaFoldDB" id="W6RSW4"/>
<protein>
    <submittedName>
        <fullName evidence="9">NlpC/P60 family protein</fullName>
    </submittedName>
</protein>
<sequence length="371" mass="40785">MKKKGICLALVVATLAMTTSIGTEVKADPTLDSAKSQYSEALQKVEAVNEQVRKLDSEISALVDKQNTTEKSISEKQDEIAKKQEEVEKTKAELQKSEDDFKKRVRAVYKNGNDVVINVLVESKSMGDLLERTQTVKEVSKREKTIMETMKTEKIELEKAKAKVEEEVVALNSLKDELQKQIEEVNKQKEEQQVALAEAESVKNKYATEVKAIEDEMAAEAARLQALRAQQATATIAQASPSTPSRGPESTTATAAAVLAEAEKHLGKPYVWGAKGPNSFDCSGFVQYVFRQVGISAPAPTYTQEKLGTYVPKGQEQPGDLVFFGQVGNTHHVGIYVGGGMYIHAPQTGDVVKYSYLSGSRDYSFARRLLN</sequence>
<keyword evidence="10" id="KW-1185">Reference proteome</keyword>
<dbReference type="Pfam" id="PF24568">
    <property type="entry name" value="CC_PcsB"/>
    <property type="match status" value="1"/>
</dbReference>
<dbReference type="InterPro" id="IPR057309">
    <property type="entry name" value="PcsB_CC"/>
</dbReference>
<evidence type="ECO:0000256" key="6">
    <source>
        <dbReference type="SAM" id="Coils"/>
    </source>
</evidence>
<keyword evidence="5" id="KW-0788">Thiol protease</keyword>
<dbReference type="Proteomes" id="UP000019426">
    <property type="component" value="Chromosome M2/40_rep1"/>
</dbReference>
<evidence type="ECO:0000259" key="8">
    <source>
        <dbReference type="PROSITE" id="PS51935"/>
    </source>
</evidence>
<keyword evidence="2" id="KW-0645">Protease</keyword>
<evidence type="ECO:0000256" key="3">
    <source>
        <dbReference type="ARBA" id="ARBA00022729"/>
    </source>
</evidence>
<keyword evidence="3 7" id="KW-0732">Signal</keyword>
<dbReference type="eggNOG" id="COG3883">
    <property type="taxonomic scope" value="Bacteria"/>
</dbReference>